<feature type="compositionally biased region" description="Polar residues" evidence="1">
    <location>
        <begin position="152"/>
        <end position="167"/>
    </location>
</feature>
<evidence type="ECO:0000256" key="2">
    <source>
        <dbReference type="SAM" id="SignalP"/>
    </source>
</evidence>
<accession>A0A2V1J1J5</accession>
<feature type="region of interest" description="Disordered" evidence="1">
    <location>
        <begin position="147"/>
        <end position="174"/>
    </location>
</feature>
<dbReference type="CDD" id="cd00118">
    <property type="entry name" value="LysM"/>
    <property type="match status" value="4"/>
</dbReference>
<dbReference type="PANTHER" id="PTHR33734:SF22">
    <property type="entry name" value="MEMBRANE-BOUND LYTIC MUREIN TRANSGLYCOSYLASE D"/>
    <property type="match status" value="1"/>
</dbReference>
<evidence type="ECO:0000256" key="1">
    <source>
        <dbReference type="SAM" id="MobiDB-lite"/>
    </source>
</evidence>
<keyword evidence="5" id="KW-1185">Reference proteome</keyword>
<dbReference type="PROSITE" id="PS51782">
    <property type="entry name" value="LYSM"/>
    <property type="match status" value="3"/>
</dbReference>
<feature type="domain" description="LysM" evidence="3">
    <location>
        <begin position="38"/>
        <end position="81"/>
    </location>
</feature>
<dbReference type="InterPro" id="IPR036779">
    <property type="entry name" value="LysM_dom_sf"/>
</dbReference>
<evidence type="ECO:0000313" key="5">
    <source>
        <dbReference type="Proteomes" id="UP000244925"/>
    </source>
</evidence>
<reference evidence="5" key="1">
    <citation type="submission" date="2018-02" db="EMBL/GenBank/DDBJ databases">
        <authorList>
            <person name="Clavel T."/>
            <person name="Strowig T."/>
        </authorList>
    </citation>
    <scope>NUCLEOTIDE SEQUENCE [LARGE SCALE GENOMIC DNA]</scope>
    <source>
        <strain evidence="5">DSM 100764</strain>
    </source>
</reference>
<protein>
    <submittedName>
        <fullName evidence="4">LysM peptidoglycan-binding domain-containing protein</fullName>
    </submittedName>
</protein>
<gene>
    <name evidence="4" type="ORF">C5O25_02860</name>
</gene>
<name>A0A2V1J1J5_9BACT</name>
<feature type="signal peptide" evidence="2">
    <location>
        <begin position="1"/>
        <end position="20"/>
    </location>
</feature>
<feature type="region of interest" description="Disordered" evidence="1">
    <location>
        <begin position="301"/>
        <end position="328"/>
    </location>
</feature>
<dbReference type="Pfam" id="PF01476">
    <property type="entry name" value="LysM"/>
    <property type="match status" value="4"/>
</dbReference>
<dbReference type="GO" id="GO:0008932">
    <property type="term" value="F:lytic endotransglycosylase activity"/>
    <property type="evidence" value="ECO:0007669"/>
    <property type="project" value="TreeGrafter"/>
</dbReference>
<dbReference type="RefSeq" id="WP_107035229.1">
    <property type="nucleotide sequence ID" value="NZ_CAONGC010000006.1"/>
</dbReference>
<organism evidence="4 5">
    <name type="scientific">Paramuribaculum intestinale</name>
    <dbReference type="NCBI Taxonomy" id="2094151"/>
    <lineage>
        <taxon>Bacteria</taxon>
        <taxon>Pseudomonadati</taxon>
        <taxon>Bacteroidota</taxon>
        <taxon>Bacteroidia</taxon>
        <taxon>Bacteroidales</taxon>
        <taxon>Muribaculaceae</taxon>
        <taxon>Paramuribaculum</taxon>
    </lineage>
</organism>
<dbReference type="Proteomes" id="UP000244925">
    <property type="component" value="Unassembled WGS sequence"/>
</dbReference>
<evidence type="ECO:0000313" key="4">
    <source>
        <dbReference type="EMBL" id="PWB08841.1"/>
    </source>
</evidence>
<proteinExistence type="predicted"/>
<feature type="domain" description="LysM" evidence="3">
    <location>
        <begin position="91"/>
        <end position="134"/>
    </location>
</feature>
<comment type="caution">
    <text evidence="4">The sequence shown here is derived from an EMBL/GenBank/DDBJ whole genome shotgun (WGS) entry which is preliminary data.</text>
</comment>
<dbReference type="PANTHER" id="PTHR33734">
    <property type="entry name" value="LYSM DOMAIN-CONTAINING GPI-ANCHORED PROTEIN 2"/>
    <property type="match status" value="1"/>
</dbReference>
<dbReference type="SMART" id="SM00257">
    <property type="entry name" value="LysM"/>
    <property type="match status" value="4"/>
</dbReference>
<keyword evidence="2" id="KW-0732">Signal</keyword>
<dbReference type="Gene3D" id="3.10.350.10">
    <property type="entry name" value="LysM domain"/>
    <property type="match status" value="4"/>
</dbReference>
<dbReference type="EMBL" id="PUBV01000004">
    <property type="protein sequence ID" value="PWB08841.1"/>
    <property type="molecule type" value="Genomic_DNA"/>
</dbReference>
<feature type="chain" id="PRO_5016026312" evidence="2">
    <location>
        <begin position="21"/>
        <end position="695"/>
    </location>
</feature>
<sequence>MNRRLIYFAAAALVTLAAVASDGLDNLPVKQVNGRDCRYYEVAQGETVYSIARKLHISREEIEKANPSVRDGLRAGQILYFPVESSTWKPRRHTVQSKETIYGIARAYGITTDQLIEWNPQARDGIRKDQVLIVSDPTYRPATLAVADSRTSEPSASVSEIPQQSSPKAVDTPAPTVTYRIGEKESLYRIAVNHNTTVSTLLALNPGLDERHYEAGQTILVPGVSSSPAGEAVASNVEHRQVAPASGADVVMGRYRVKSKETFYSIAHANGLTIEELEKANPEVGVLKEGMILNIPLAGQVASSDNGDEDNNSSDNIDPTMAVPGENPVAADDVPSAVQTAGRQEVNVALMLPLMLNQSQQPKKAQLYTEFYKGFLLAVDTMRRCGTPINVSVFDTEDSAMRVGSLLRDSSLTAAGVIIAPDDETQLSMLGNFARVKGLNVLNLFVVKDTTYRSNPSMMQGNIPHSMMYDKAITGLLRNCGEYTPVIVSHSESPDDKAEFVTALKHRMDMEGRQYHQVTFDNVLRLNDLSQLDQDGRYVFIPVSGRQAELNRLTGAISEFREKSSQSDPVRIFGYPEWITFRGETLVNMHKLNTVVFSRFYTVPDDPAMRGVDEGFQRWYGEPMANYVPRQGTFGYDTGLFVINWLRSQQSETPASHVGLQNGFNFIRVPEGGWVNDQLYLINFRPSGLIDKISL</sequence>
<dbReference type="AlphaFoldDB" id="A0A2V1J1J5"/>
<feature type="domain" description="LysM" evidence="3">
    <location>
        <begin position="177"/>
        <end position="221"/>
    </location>
</feature>
<evidence type="ECO:0000259" key="3">
    <source>
        <dbReference type="PROSITE" id="PS51782"/>
    </source>
</evidence>
<dbReference type="SUPFAM" id="SSF54106">
    <property type="entry name" value="LysM domain"/>
    <property type="match status" value="4"/>
</dbReference>
<dbReference type="InterPro" id="IPR018392">
    <property type="entry name" value="LysM"/>
</dbReference>